<dbReference type="InterPro" id="IPR001810">
    <property type="entry name" value="F-box_dom"/>
</dbReference>
<feature type="compositionally biased region" description="Polar residues" evidence="1">
    <location>
        <begin position="1"/>
        <end position="11"/>
    </location>
</feature>
<dbReference type="InterPro" id="IPR032675">
    <property type="entry name" value="LRR_dom_sf"/>
</dbReference>
<dbReference type="Pfam" id="PF00646">
    <property type="entry name" value="F-box"/>
    <property type="match status" value="1"/>
</dbReference>
<dbReference type="KEGG" id="cqi:110710342"/>
<dbReference type="InterPro" id="IPR053781">
    <property type="entry name" value="F-box_AtFBL13-like"/>
</dbReference>
<keyword evidence="4" id="KW-1185">Reference proteome</keyword>
<feature type="domain" description="F-box" evidence="2">
    <location>
        <begin position="27"/>
        <end position="75"/>
    </location>
</feature>
<accession>A0A803LYY1</accession>
<dbReference type="InterPro" id="IPR055411">
    <property type="entry name" value="LRR_FXL15/At3g58940/PEG3-like"/>
</dbReference>
<dbReference type="OrthoDB" id="1705475at2759"/>
<dbReference type="CDD" id="cd22160">
    <property type="entry name" value="F-box_AtFBL13-like"/>
    <property type="match status" value="1"/>
</dbReference>
<reference evidence="3" key="1">
    <citation type="journal article" date="2017" name="Nature">
        <title>The genome of Chenopodium quinoa.</title>
        <authorList>
            <person name="Jarvis D.E."/>
            <person name="Ho Y.S."/>
            <person name="Lightfoot D.J."/>
            <person name="Schmoeckel S.M."/>
            <person name="Li B."/>
            <person name="Borm T.J.A."/>
            <person name="Ohyanagi H."/>
            <person name="Mineta K."/>
            <person name="Michell C.T."/>
            <person name="Saber N."/>
            <person name="Kharbatia N.M."/>
            <person name="Rupper R.R."/>
            <person name="Sharp A.R."/>
            <person name="Dally N."/>
            <person name="Boughton B.A."/>
            <person name="Woo Y.H."/>
            <person name="Gao G."/>
            <person name="Schijlen E.G.W.M."/>
            <person name="Guo X."/>
            <person name="Momin A.A."/>
            <person name="Negrao S."/>
            <person name="Al-Babili S."/>
            <person name="Gehring C."/>
            <person name="Roessner U."/>
            <person name="Jung C."/>
            <person name="Murphy K."/>
            <person name="Arold S.T."/>
            <person name="Gojobori T."/>
            <person name="van der Linden C.G."/>
            <person name="van Loo E.N."/>
            <person name="Jellen E.N."/>
            <person name="Maughan P.J."/>
            <person name="Tester M."/>
        </authorList>
    </citation>
    <scope>NUCLEOTIDE SEQUENCE [LARGE SCALE GENOMIC DNA]</scope>
    <source>
        <strain evidence="3">cv. PI 614886</strain>
    </source>
</reference>
<dbReference type="InterPro" id="IPR050232">
    <property type="entry name" value="FBL13/AtMIF1-like"/>
</dbReference>
<dbReference type="OMA" id="INEYCLE"/>
<dbReference type="PANTHER" id="PTHR31900:SF31">
    <property type="entry name" value="F-BOX_LRR-REPEAT PROTEIN 13-LIKE"/>
    <property type="match status" value="1"/>
</dbReference>
<dbReference type="SMART" id="SM00579">
    <property type="entry name" value="FBD"/>
    <property type="match status" value="1"/>
</dbReference>
<sequence>MENLEKSNNGGSDRCTRLKNNHSNNGDDRLSSLPDAILINILSLLSIDSAAATSVLSRRWRHLWTEITDLEFSSESSAFVDCVFGQLTSPKLSSFTVIIKLVAYNWESIFAHLCHRNVEEIKVCAEVFFPAPLYVPASLFCCQSLVKLELFCIDLDCTFTANDVVNLPNLKKLGLHLQDEARDLMKTLFKSCPMLEDLYLLFDFYEDEHFVDIAAPNLKTLFIEITSERETSLDKVMINAPKLENLTILGSYCFYCFVENPTRLVKASIDLCLGPDRNNVGMQGKECCNEISKFIKGMSSVSHLKLHSFVNLFTYFISVGNGVMPMFHNFVYLDTNLGNLIGWKDLLLSLQYIPNLKHLDVSKIWFESVEQMDWFAPEFVPECLLSKLKIIKIKVLIENDKELKLLEFILNNAIVLEELHIHCKHYHTRKESQLWNEYKFCEALFKLSKSSSTCKVLFEGDFINASRNDFKNGVLACQVPYVE</sequence>
<proteinExistence type="predicted"/>
<dbReference type="InterPro" id="IPR036047">
    <property type="entry name" value="F-box-like_dom_sf"/>
</dbReference>
<organism evidence="3 4">
    <name type="scientific">Chenopodium quinoa</name>
    <name type="common">Quinoa</name>
    <dbReference type="NCBI Taxonomy" id="63459"/>
    <lineage>
        <taxon>Eukaryota</taxon>
        <taxon>Viridiplantae</taxon>
        <taxon>Streptophyta</taxon>
        <taxon>Embryophyta</taxon>
        <taxon>Tracheophyta</taxon>
        <taxon>Spermatophyta</taxon>
        <taxon>Magnoliopsida</taxon>
        <taxon>eudicotyledons</taxon>
        <taxon>Gunneridae</taxon>
        <taxon>Pentapetalae</taxon>
        <taxon>Caryophyllales</taxon>
        <taxon>Chenopodiaceae</taxon>
        <taxon>Chenopodioideae</taxon>
        <taxon>Atripliceae</taxon>
        <taxon>Chenopodium</taxon>
    </lineage>
</organism>
<evidence type="ECO:0000259" key="2">
    <source>
        <dbReference type="PROSITE" id="PS50181"/>
    </source>
</evidence>
<dbReference type="Gene3D" id="1.20.1280.50">
    <property type="match status" value="1"/>
</dbReference>
<evidence type="ECO:0000256" key="1">
    <source>
        <dbReference type="SAM" id="MobiDB-lite"/>
    </source>
</evidence>
<dbReference type="PANTHER" id="PTHR31900">
    <property type="entry name" value="F-BOX/RNI SUPERFAMILY PROTEIN-RELATED"/>
    <property type="match status" value="1"/>
</dbReference>
<reference evidence="3" key="2">
    <citation type="submission" date="2021-03" db="UniProtKB">
        <authorList>
            <consortium name="EnsemblPlants"/>
        </authorList>
    </citation>
    <scope>IDENTIFICATION</scope>
</reference>
<evidence type="ECO:0000313" key="4">
    <source>
        <dbReference type="Proteomes" id="UP000596660"/>
    </source>
</evidence>
<name>A0A803LYY1_CHEQI</name>
<dbReference type="SUPFAM" id="SSF52047">
    <property type="entry name" value="RNI-like"/>
    <property type="match status" value="1"/>
</dbReference>
<dbReference type="SUPFAM" id="SSF81383">
    <property type="entry name" value="F-box domain"/>
    <property type="match status" value="1"/>
</dbReference>
<dbReference type="AlphaFoldDB" id="A0A803LYY1"/>
<dbReference type="PROSITE" id="PS50181">
    <property type="entry name" value="FBOX"/>
    <property type="match status" value="1"/>
</dbReference>
<dbReference type="Pfam" id="PF24758">
    <property type="entry name" value="LRR_At5g56370"/>
    <property type="match status" value="1"/>
</dbReference>
<dbReference type="InterPro" id="IPR006566">
    <property type="entry name" value="FBD"/>
</dbReference>
<dbReference type="Pfam" id="PF08387">
    <property type="entry name" value="FBD"/>
    <property type="match status" value="1"/>
</dbReference>
<evidence type="ECO:0000313" key="3">
    <source>
        <dbReference type="EnsemblPlants" id="AUR62020682-RA:cds"/>
    </source>
</evidence>
<dbReference type="Gramene" id="AUR62020682-RA">
    <property type="protein sequence ID" value="AUR62020682-RA:cds"/>
    <property type="gene ID" value="AUR62020682"/>
</dbReference>
<dbReference type="GeneID" id="110710342"/>
<feature type="region of interest" description="Disordered" evidence="1">
    <location>
        <begin position="1"/>
        <end position="23"/>
    </location>
</feature>
<protein>
    <recommendedName>
        <fullName evidence="2">F-box domain-containing protein</fullName>
    </recommendedName>
</protein>
<dbReference type="EnsemblPlants" id="AUR62020682-RA">
    <property type="protein sequence ID" value="AUR62020682-RA:cds"/>
    <property type="gene ID" value="AUR62020682"/>
</dbReference>
<dbReference type="Proteomes" id="UP000596660">
    <property type="component" value="Unplaced"/>
</dbReference>
<gene>
    <name evidence="3" type="primary">LOC110710342</name>
</gene>
<dbReference type="Gene3D" id="3.80.10.10">
    <property type="entry name" value="Ribonuclease Inhibitor"/>
    <property type="match status" value="1"/>
</dbReference>
<dbReference type="RefSeq" id="XP_021744319.1">
    <property type="nucleotide sequence ID" value="XM_021888627.1"/>
</dbReference>